<protein>
    <recommendedName>
        <fullName evidence="1">DUF6969 domain-containing protein</fullName>
    </recommendedName>
</protein>
<dbReference type="Pfam" id="PF22308">
    <property type="entry name" value="DUF6969"/>
    <property type="match status" value="1"/>
</dbReference>
<organism evidence="2 3">
    <name type="scientific">Magnetospirillum sulfuroxidans</name>
    <dbReference type="NCBI Taxonomy" id="611300"/>
    <lineage>
        <taxon>Bacteria</taxon>
        <taxon>Pseudomonadati</taxon>
        <taxon>Pseudomonadota</taxon>
        <taxon>Alphaproteobacteria</taxon>
        <taxon>Rhodospirillales</taxon>
        <taxon>Rhodospirillaceae</taxon>
        <taxon>Magnetospirillum</taxon>
    </lineage>
</organism>
<name>A0ABS5IDJ4_9PROT</name>
<gene>
    <name evidence="2" type="ORF">KEC16_12305</name>
</gene>
<dbReference type="EMBL" id="JAGTUF010000011">
    <property type="protein sequence ID" value="MBR9972497.1"/>
    <property type="molecule type" value="Genomic_DNA"/>
</dbReference>
<proteinExistence type="predicted"/>
<dbReference type="Proteomes" id="UP000680714">
    <property type="component" value="Unassembled WGS sequence"/>
</dbReference>
<dbReference type="RefSeq" id="WP_211549308.1">
    <property type="nucleotide sequence ID" value="NZ_JAGTUF010000011.1"/>
</dbReference>
<evidence type="ECO:0000313" key="3">
    <source>
        <dbReference type="Proteomes" id="UP000680714"/>
    </source>
</evidence>
<comment type="caution">
    <text evidence="2">The sequence shown here is derived from an EMBL/GenBank/DDBJ whole genome shotgun (WGS) entry which is preliminary data.</text>
</comment>
<dbReference type="InterPro" id="IPR054242">
    <property type="entry name" value="DUF6969"/>
</dbReference>
<reference evidence="2 3" key="1">
    <citation type="submission" date="2021-04" db="EMBL/GenBank/DDBJ databases">
        <title>Magnetospirillum sulfuroxidans sp. nov., a facultative chemolithoautotrophic sulfur-oxidizing alphaproteobacterium isolated from freshwater sediment and proposals for Paramagetospirillum gen. nov., and Magnetospirillaceae fam. nov.</title>
        <authorList>
            <person name="Koziaeva V."/>
            <person name="Geelhoed J.S."/>
            <person name="Sorokin D.Y."/>
            <person name="Grouzdev D.S."/>
        </authorList>
    </citation>
    <scope>NUCLEOTIDE SEQUENCE [LARGE SCALE GENOMIC DNA]</scope>
    <source>
        <strain evidence="2 3">J10</strain>
    </source>
</reference>
<accession>A0ABS5IDJ4</accession>
<sequence>MTQPSAQALRRAAAEIIECQRVLAKSGLNLVGEVLRGFGDFTEFEHYPPDDVYDPETHGQYYFHAHPPGGRDWSDYGHFHIFMRPKGMPTGIRPMVVADPLSQGGDNDALCHLIGVSMTQDGQPERLFTTNRWVTAETWYAGNDVIAMLERCAFDVAWPSWPLNRWLSALLVLYRREIEALILARDAVISDWSSRHSDRNVFEDRGLEITSAMMISLPEKLAQSAAP</sequence>
<evidence type="ECO:0000259" key="1">
    <source>
        <dbReference type="Pfam" id="PF22308"/>
    </source>
</evidence>
<feature type="domain" description="DUF6969" evidence="1">
    <location>
        <begin position="11"/>
        <end position="215"/>
    </location>
</feature>
<evidence type="ECO:0000313" key="2">
    <source>
        <dbReference type="EMBL" id="MBR9972497.1"/>
    </source>
</evidence>
<keyword evidence="3" id="KW-1185">Reference proteome</keyword>